<dbReference type="Proteomes" id="UP001054945">
    <property type="component" value="Unassembled WGS sequence"/>
</dbReference>
<reference evidence="1 2" key="1">
    <citation type="submission" date="2021-06" db="EMBL/GenBank/DDBJ databases">
        <title>Caerostris extrusa draft genome.</title>
        <authorList>
            <person name="Kono N."/>
            <person name="Arakawa K."/>
        </authorList>
    </citation>
    <scope>NUCLEOTIDE SEQUENCE [LARGE SCALE GENOMIC DNA]</scope>
</reference>
<dbReference type="EMBL" id="BPLR01015116">
    <property type="protein sequence ID" value="GIY73697.1"/>
    <property type="molecule type" value="Genomic_DNA"/>
</dbReference>
<organism evidence="1 2">
    <name type="scientific">Caerostris extrusa</name>
    <name type="common">Bark spider</name>
    <name type="synonym">Caerostris bankana</name>
    <dbReference type="NCBI Taxonomy" id="172846"/>
    <lineage>
        <taxon>Eukaryota</taxon>
        <taxon>Metazoa</taxon>
        <taxon>Ecdysozoa</taxon>
        <taxon>Arthropoda</taxon>
        <taxon>Chelicerata</taxon>
        <taxon>Arachnida</taxon>
        <taxon>Araneae</taxon>
        <taxon>Araneomorphae</taxon>
        <taxon>Entelegynae</taxon>
        <taxon>Araneoidea</taxon>
        <taxon>Araneidae</taxon>
        <taxon>Caerostris</taxon>
    </lineage>
</organism>
<keyword evidence="2" id="KW-1185">Reference proteome</keyword>
<dbReference type="AlphaFoldDB" id="A0AAV4VTQ4"/>
<name>A0AAV4VTQ4_CAEEX</name>
<comment type="caution">
    <text evidence="1">The sequence shown here is derived from an EMBL/GenBank/DDBJ whole genome shotgun (WGS) entry which is preliminary data.</text>
</comment>
<sequence length="94" mass="10296">MAEQNFRRNAKRFMLIQEHQGSKHQILMGVRGAGGGDTFKSVCLRSRSESDERAISLPRKSISSAQVKQTYNGSKSSLQRNGICAATNIGGIIK</sequence>
<evidence type="ECO:0000313" key="2">
    <source>
        <dbReference type="Proteomes" id="UP001054945"/>
    </source>
</evidence>
<proteinExistence type="predicted"/>
<protein>
    <submittedName>
        <fullName evidence="1">Uncharacterized protein</fullName>
    </submittedName>
</protein>
<gene>
    <name evidence="1" type="ORF">CEXT_161831</name>
</gene>
<evidence type="ECO:0000313" key="1">
    <source>
        <dbReference type="EMBL" id="GIY73697.1"/>
    </source>
</evidence>
<accession>A0AAV4VTQ4</accession>